<organism evidence="1 2">
    <name type="scientific">Priestia veravalensis</name>
    <dbReference type="NCBI Taxonomy" id="1414648"/>
    <lineage>
        <taxon>Bacteria</taxon>
        <taxon>Bacillati</taxon>
        <taxon>Bacillota</taxon>
        <taxon>Bacilli</taxon>
        <taxon>Bacillales</taxon>
        <taxon>Bacillaceae</taxon>
        <taxon>Priestia</taxon>
    </lineage>
</organism>
<name>A0A0V8JQA2_9BACI</name>
<gene>
    <name evidence="1" type="ORF">AS180_03655</name>
</gene>
<dbReference type="RefSeq" id="WP_062686428.1">
    <property type="nucleotide sequence ID" value="NZ_KQ758630.1"/>
</dbReference>
<evidence type="ECO:0000313" key="1">
    <source>
        <dbReference type="EMBL" id="KSU89235.1"/>
    </source>
</evidence>
<protein>
    <submittedName>
        <fullName evidence="1">Uncharacterized protein</fullName>
    </submittedName>
</protein>
<dbReference type="EMBL" id="LNQP01000008">
    <property type="protein sequence ID" value="KSU89235.1"/>
    <property type="molecule type" value="Genomic_DNA"/>
</dbReference>
<evidence type="ECO:0000313" key="2">
    <source>
        <dbReference type="Proteomes" id="UP000053681"/>
    </source>
</evidence>
<proteinExistence type="predicted"/>
<dbReference type="AlphaFoldDB" id="A0A0V8JQA2"/>
<sequence>MGEQIIYDMTTLPDTIGSISKLLGVDERQITKYCASHKDDYDAEGFLSLLGLSEHSLLDFEIYITSLHVTTDKDNCSSLKKYGLLNLQQAIIKDTPLRAYLRNYGVRIEIEKKQIQFQDKLFDISKDYNGISEPIDWIIYKLYKDFQLNSFFHSDNVLKYGGGIRRRPEFLYNLAELLRVPNIEYDWMNDISCYVIKYKATLSQFADWNFDIDKNEINYLDESEINIRKIKWLINQSLRRINNDLFYNSIDDCYSYLKNDAYVRVSDILRIYTENEYLEEYRINE</sequence>
<dbReference type="Proteomes" id="UP000053681">
    <property type="component" value="Unassembled WGS sequence"/>
</dbReference>
<reference evidence="1 2" key="1">
    <citation type="submission" date="2015-11" db="EMBL/GenBank/DDBJ databases">
        <title>Bacillus caseinolyticus sp nov.</title>
        <authorList>
            <person name="Dastager S.G."/>
            <person name="Mawlankar R."/>
        </authorList>
    </citation>
    <scope>NUCLEOTIDE SEQUENCE [LARGE SCALE GENOMIC DNA]</scope>
    <source>
        <strain evidence="1 2">SGD-V-76</strain>
    </source>
</reference>
<accession>A0A0V8JQA2</accession>
<comment type="caution">
    <text evidence="1">The sequence shown here is derived from an EMBL/GenBank/DDBJ whole genome shotgun (WGS) entry which is preliminary data.</text>
</comment>
<keyword evidence="2" id="KW-1185">Reference proteome</keyword>